<dbReference type="PROSITE" id="PS51379">
    <property type="entry name" value="4FE4S_FER_2"/>
    <property type="match status" value="2"/>
</dbReference>
<comment type="caution">
    <text evidence="5">The sequence shown here is derived from an EMBL/GenBank/DDBJ whole genome shotgun (WGS) entry which is preliminary data.</text>
</comment>
<name>A0A933LQD9_UNCTE</name>
<proteinExistence type="predicted"/>
<evidence type="ECO:0000259" key="4">
    <source>
        <dbReference type="PROSITE" id="PS51379"/>
    </source>
</evidence>
<dbReference type="Pfam" id="PF12838">
    <property type="entry name" value="Fer4_7"/>
    <property type="match status" value="1"/>
</dbReference>
<accession>A0A933LQD9</accession>
<reference evidence="5" key="1">
    <citation type="submission" date="2020-07" db="EMBL/GenBank/DDBJ databases">
        <title>Huge and variable diversity of episymbiotic CPR bacteria and DPANN archaea in groundwater ecosystems.</title>
        <authorList>
            <person name="He C.Y."/>
            <person name="Keren R."/>
            <person name="Whittaker M."/>
            <person name="Farag I.F."/>
            <person name="Doudna J."/>
            <person name="Cate J.H.D."/>
            <person name="Banfield J.F."/>
        </authorList>
    </citation>
    <scope>NUCLEOTIDE SEQUENCE</scope>
    <source>
        <strain evidence="5">NC_groundwater_1482_Ag_S-0.65um_47_24</strain>
    </source>
</reference>
<dbReference type="Proteomes" id="UP000772181">
    <property type="component" value="Unassembled WGS sequence"/>
</dbReference>
<keyword evidence="3" id="KW-0411">Iron-sulfur</keyword>
<dbReference type="GO" id="GO:0051536">
    <property type="term" value="F:iron-sulfur cluster binding"/>
    <property type="evidence" value="ECO:0007669"/>
    <property type="project" value="UniProtKB-KW"/>
</dbReference>
<dbReference type="PRINTS" id="PR01868">
    <property type="entry name" value="ABCEFAMILY"/>
</dbReference>
<dbReference type="SUPFAM" id="SSF54862">
    <property type="entry name" value="4Fe-4S ferredoxins"/>
    <property type="match status" value="1"/>
</dbReference>
<dbReference type="AlphaFoldDB" id="A0A933LQD9"/>
<dbReference type="Gene3D" id="3.30.70.20">
    <property type="match status" value="2"/>
</dbReference>
<sequence length="367" mass="42451">MSENKPIDIYDDLLDYYLALRQPVPNFKEVKEIVKLRFTEKEAQVALNLPHWYKPGLTSTEVASKMGTNSDEMEKLLDRKAREGVFFAREKKDTGEVLYSLWDFGRLSAFYEKDRTDELILKIRELREKMWKAGQVHNLFPPSGYPMSRVIPYPNGIAEGEEITPTDTIEFTIEKTRAIAVAGCPCRSIDQRCNHEVMTCIHFDDMADYFVKYQGGRYLRQEEIKDFAEQNVKNGLVITLANYQSIFYGYCFCDPCCCVIMRPYIEENNSHALDKSNFRPRFNHDKCTRCQKCLKACPVKAIGKSPAPWGKPKKEDKMFLLKDRCIGCGVCVAQCEFEALKLYRMDNKVPEQTPADAIKRNLAERMI</sequence>
<organism evidence="5 6">
    <name type="scientific">Tectimicrobiota bacterium</name>
    <dbReference type="NCBI Taxonomy" id="2528274"/>
    <lineage>
        <taxon>Bacteria</taxon>
        <taxon>Pseudomonadati</taxon>
        <taxon>Nitrospinota/Tectimicrobiota group</taxon>
        <taxon>Candidatus Tectimicrobiota</taxon>
    </lineage>
</organism>
<dbReference type="InterPro" id="IPR017900">
    <property type="entry name" value="4Fe4S_Fe_S_CS"/>
</dbReference>
<feature type="domain" description="4Fe-4S ferredoxin-type" evidence="4">
    <location>
        <begin position="316"/>
        <end position="345"/>
    </location>
</feature>
<dbReference type="InterPro" id="IPR017896">
    <property type="entry name" value="4Fe4S_Fe-S-bd"/>
</dbReference>
<evidence type="ECO:0000256" key="3">
    <source>
        <dbReference type="ARBA" id="ARBA00023014"/>
    </source>
</evidence>
<evidence type="ECO:0000256" key="2">
    <source>
        <dbReference type="ARBA" id="ARBA00023004"/>
    </source>
</evidence>
<evidence type="ECO:0000313" key="6">
    <source>
        <dbReference type="Proteomes" id="UP000772181"/>
    </source>
</evidence>
<evidence type="ECO:0000256" key="1">
    <source>
        <dbReference type="ARBA" id="ARBA00022723"/>
    </source>
</evidence>
<keyword evidence="1" id="KW-0479">Metal-binding</keyword>
<gene>
    <name evidence="5" type="ORF">HY730_06860</name>
</gene>
<evidence type="ECO:0000313" key="5">
    <source>
        <dbReference type="EMBL" id="MBI4596083.1"/>
    </source>
</evidence>
<dbReference type="InterPro" id="IPR013283">
    <property type="entry name" value="RLI1"/>
</dbReference>
<keyword evidence="2" id="KW-0408">Iron</keyword>
<dbReference type="EMBL" id="JACQWF010000306">
    <property type="protein sequence ID" value="MBI4596083.1"/>
    <property type="molecule type" value="Genomic_DNA"/>
</dbReference>
<protein>
    <submittedName>
        <fullName evidence="5">4Fe-4S binding protein</fullName>
    </submittedName>
</protein>
<dbReference type="PROSITE" id="PS00198">
    <property type="entry name" value="4FE4S_FER_1"/>
    <property type="match status" value="2"/>
</dbReference>
<dbReference type="GO" id="GO:0046872">
    <property type="term" value="F:metal ion binding"/>
    <property type="evidence" value="ECO:0007669"/>
    <property type="project" value="UniProtKB-KW"/>
</dbReference>
<feature type="domain" description="4Fe-4S ferredoxin-type" evidence="4">
    <location>
        <begin position="278"/>
        <end position="307"/>
    </location>
</feature>